<evidence type="ECO:0000313" key="3">
    <source>
        <dbReference type="EMBL" id="CAB4702945.1"/>
    </source>
</evidence>
<dbReference type="GO" id="GO:0019120">
    <property type="term" value="F:hydrolase activity, acting on acid halide bonds, in C-halide compounds"/>
    <property type="evidence" value="ECO:0007669"/>
    <property type="project" value="InterPro"/>
</dbReference>
<protein>
    <submittedName>
        <fullName evidence="3">Unannotated protein</fullName>
    </submittedName>
</protein>
<dbReference type="NCBIfam" id="TIGR01428">
    <property type="entry name" value="HAD_type_II"/>
    <property type="match status" value="1"/>
</dbReference>
<dbReference type="Gene3D" id="3.40.50.1000">
    <property type="entry name" value="HAD superfamily/HAD-like"/>
    <property type="match status" value="1"/>
</dbReference>
<dbReference type="Pfam" id="PF00702">
    <property type="entry name" value="Hydrolase"/>
    <property type="match status" value="1"/>
</dbReference>
<accession>A0A6J6Q1J4</accession>
<evidence type="ECO:0000313" key="2">
    <source>
        <dbReference type="EMBL" id="CAB4665862.1"/>
    </source>
</evidence>
<dbReference type="AlphaFoldDB" id="A0A6J6Q1J4"/>
<dbReference type="Gene3D" id="1.10.150.750">
    <property type="match status" value="1"/>
</dbReference>
<dbReference type="NCBIfam" id="TIGR01493">
    <property type="entry name" value="HAD-SF-IA-v2"/>
    <property type="match status" value="1"/>
</dbReference>
<keyword evidence="1" id="KW-0378">Hydrolase</keyword>
<gene>
    <name evidence="2" type="ORF">UFOPK2310_00348</name>
    <name evidence="3" type="ORF">UFOPK2625_00602</name>
</gene>
<proteinExistence type="predicted"/>
<dbReference type="EMBL" id="CAEZXZ010000072">
    <property type="protein sequence ID" value="CAB4702945.1"/>
    <property type="molecule type" value="Genomic_DNA"/>
</dbReference>
<dbReference type="SUPFAM" id="SSF56784">
    <property type="entry name" value="HAD-like"/>
    <property type="match status" value="1"/>
</dbReference>
<dbReference type="EMBL" id="CAEZWW010000026">
    <property type="protein sequence ID" value="CAB4665862.1"/>
    <property type="molecule type" value="Genomic_DNA"/>
</dbReference>
<organism evidence="3">
    <name type="scientific">freshwater metagenome</name>
    <dbReference type="NCBI Taxonomy" id="449393"/>
    <lineage>
        <taxon>unclassified sequences</taxon>
        <taxon>metagenomes</taxon>
        <taxon>ecological metagenomes</taxon>
    </lineage>
</organism>
<name>A0A6J6Q1J4_9ZZZZ</name>
<dbReference type="InterPro" id="IPR006328">
    <property type="entry name" value="2-HAD"/>
</dbReference>
<dbReference type="PANTHER" id="PTHR43316">
    <property type="entry name" value="HYDROLASE, HALOACID DELAHOGENASE-RELATED"/>
    <property type="match status" value="1"/>
</dbReference>
<dbReference type="PANTHER" id="PTHR43316:SF9">
    <property type="entry name" value="ACID DEHALOGENASE, PUTATIVE (AFU_ORTHOLOGUE AFUA_6G14460)-RELATED"/>
    <property type="match status" value="1"/>
</dbReference>
<dbReference type="InterPro" id="IPR023214">
    <property type="entry name" value="HAD_sf"/>
</dbReference>
<dbReference type="InterPro" id="IPR006439">
    <property type="entry name" value="HAD-SF_hydro_IA"/>
</dbReference>
<reference evidence="3" key="1">
    <citation type="submission" date="2020-05" db="EMBL/GenBank/DDBJ databases">
        <authorList>
            <person name="Chiriac C."/>
            <person name="Salcher M."/>
            <person name="Ghai R."/>
            <person name="Kavagutti S V."/>
        </authorList>
    </citation>
    <scope>NUCLEOTIDE SEQUENCE</scope>
</reference>
<dbReference type="InterPro" id="IPR036412">
    <property type="entry name" value="HAD-like_sf"/>
</dbReference>
<dbReference type="PRINTS" id="PR00413">
    <property type="entry name" value="HADHALOGNASE"/>
</dbReference>
<dbReference type="InterPro" id="IPR051540">
    <property type="entry name" value="S-2-haloacid_dehalogenase"/>
</dbReference>
<evidence type="ECO:0000256" key="1">
    <source>
        <dbReference type="ARBA" id="ARBA00022801"/>
    </source>
</evidence>
<dbReference type="SFLD" id="SFLDG01129">
    <property type="entry name" value="C1.5:_HAD__Beta-PGM__Phosphata"/>
    <property type="match status" value="1"/>
</dbReference>
<sequence length="236" mass="25806">MRLTDFEALSFDCYGTLIDWEAGISAVLDPWARRSGLELSSEQLLLAYSSHEAAVEVEHGGWLYPQVLAEAMRRTGDELGVDVSDHDAEEFGISVGQWPAFADSIDALQVLANHYRLIILSNIDRASFAASNEKLGVTFDAIITAEDLGSYKPNPRNFAALIERAGEMEVPTGKLLHVAQSLFHDHVPAKEIGLPTVWINRRHGKPGWGATPDPGSAVTPDWEFTSMAAFAEAVTK</sequence>
<dbReference type="SFLD" id="SFLDS00003">
    <property type="entry name" value="Haloacid_Dehalogenase"/>
    <property type="match status" value="1"/>
</dbReference>